<evidence type="ECO:0000313" key="4">
    <source>
        <dbReference type="Proteomes" id="UP000008555"/>
    </source>
</evidence>
<organism evidence="3 4">
    <name type="scientific">Coxiella burnetii (strain Dugway 5J108-111)</name>
    <dbReference type="NCBI Taxonomy" id="434922"/>
    <lineage>
        <taxon>Bacteria</taxon>
        <taxon>Pseudomonadati</taxon>
        <taxon>Pseudomonadota</taxon>
        <taxon>Gammaproteobacteria</taxon>
        <taxon>Legionellales</taxon>
        <taxon>Coxiellaceae</taxon>
        <taxon>Coxiella</taxon>
    </lineage>
</organism>
<dbReference type="SUPFAM" id="SSF52540">
    <property type="entry name" value="P-loop containing nucleoside triphosphate hydrolases"/>
    <property type="match status" value="1"/>
</dbReference>
<name>A9KF29_COXBN</name>
<dbReference type="AlphaFoldDB" id="A9KF29"/>
<dbReference type="Pfam" id="PF03969">
    <property type="entry name" value="AFG1_ATPase"/>
    <property type="match status" value="1"/>
</dbReference>
<dbReference type="GO" id="GO:0005737">
    <property type="term" value="C:cytoplasm"/>
    <property type="evidence" value="ECO:0007669"/>
    <property type="project" value="TreeGrafter"/>
</dbReference>
<reference evidence="3 4" key="1">
    <citation type="journal article" date="2009" name="Infect. Immun.">
        <title>Comparative genomics reveal extensive transposon-mediated genomic plasticity and diversity among potential effector proteins within the genus Coxiella.</title>
        <authorList>
            <person name="Beare P.A."/>
            <person name="Unsworth N."/>
            <person name="Andoh M."/>
            <person name="Voth D.E."/>
            <person name="Omsland A."/>
            <person name="Gilk S.D."/>
            <person name="Williams K.P."/>
            <person name="Sobral B.W."/>
            <person name="Kupko J.J.III."/>
            <person name="Porcella S.F."/>
            <person name="Samuel J.E."/>
            <person name="Heinzen R.A."/>
        </authorList>
    </citation>
    <scope>NUCLEOTIDE SEQUENCE [LARGE SCALE GENOMIC DNA]</scope>
    <source>
        <strain evidence="3 4">Dugway 5J108-111</strain>
    </source>
</reference>
<dbReference type="EMBL" id="CP000733">
    <property type="protein sequence ID" value="ABS77526.2"/>
    <property type="molecule type" value="Genomic_DNA"/>
</dbReference>
<dbReference type="PANTHER" id="PTHR12169:SF6">
    <property type="entry name" value="AFG1-LIKE ATPASE"/>
    <property type="match status" value="1"/>
</dbReference>
<evidence type="ECO:0000256" key="2">
    <source>
        <dbReference type="ARBA" id="ARBA00022840"/>
    </source>
</evidence>
<protein>
    <submittedName>
        <fullName evidence="3">ATPase</fullName>
    </submittedName>
</protein>
<dbReference type="InterPro" id="IPR027417">
    <property type="entry name" value="P-loop_NTPase"/>
</dbReference>
<dbReference type="GO" id="GO:0016887">
    <property type="term" value="F:ATP hydrolysis activity"/>
    <property type="evidence" value="ECO:0007669"/>
    <property type="project" value="InterPro"/>
</dbReference>
<dbReference type="Gene3D" id="3.40.50.300">
    <property type="entry name" value="P-loop containing nucleotide triphosphate hydrolases"/>
    <property type="match status" value="1"/>
</dbReference>
<proteinExistence type="predicted"/>
<dbReference type="GO" id="GO:0051301">
    <property type="term" value="P:cell division"/>
    <property type="evidence" value="ECO:0007669"/>
    <property type="project" value="TreeGrafter"/>
</dbReference>
<evidence type="ECO:0000313" key="3">
    <source>
        <dbReference type="EMBL" id="ABS77526.2"/>
    </source>
</evidence>
<keyword evidence="2" id="KW-0067">ATP-binding</keyword>
<dbReference type="InterPro" id="IPR005654">
    <property type="entry name" value="ATPase_AFG1-like"/>
</dbReference>
<dbReference type="GO" id="GO:0032153">
    <property type="term" value="C:cell division site"/>
    <property type="evidence" value="ECO:0007669"/>
    <property type="project" value="TreeGrafter"/>
</dbReference>
<accession>A9KF29</accession>
<keyword evidence="1" id="KW-0547">Nucleotide-binding</keyword>
<evidence type="ECO:0000256" key="1">
    <source>
        <dbReference type="ARBA" id="ARBA00022741"/>
    </source>
</evidence>
<dbReference type="Proteomes" id="UP000008555">
    <property type="component" value="Chromosome"/>
</dbReference>
<gene>
    <name evidence="3" type="ordered locus">CBUD_0407</name>
</gene>
<dbReference type="HOGENOM" id="CLU_008681_0_4_6"/>
<sequence>MAADSNGKKFVSSIRETVSGDFIKIKSMTPLEYYQQQVEFGFIQKDPQQKEVIDQLQHIYTELLKQENARTRFLNKFLHTLVISKPVKGLYLWGSVGVGKTFLLDTFYHCLPLKKMRLHFHQFMARIHRELTHLQGIKNPLDIIAKKLSRETNVICFDEFFVDNVADAMLLGGLLSALFKYGICFIATSNFKPEDLYKEGLQREQFIPAIKLIKQHTQVFHLTSHYDYRLRYSPQTEVYFTPLDEQAEINMEKSFQHFSNYQPATHTAIELFHRIIPIRKQAGNVIWFEFIDLCGIPRSVKDFLELSQKYKTVLISNVPVLRTDQKNLITSFIKLIDVFYDAKIRLIISAQAPIEELYPEGPLRFEFARTQSRLTEMQRIDWGTDKSQPFQF</sequence>
<dbReference type="KEGG" id="cbd:CBUD_0407"/>
<dbReference type="GO" id="GO:0005524">
    <property type="term" value="F:ATP binding"/>
    <property type="evidence" value="ECO:0007669"/>
    <property type="project" value="UniProtKB-KW"/>
</dbReference>
<dbReference type="PANTHER" id="PTHR12169">
    <property type="entry name" value="ATPASE N2B"/>
    <property type="match status" value="1"/>
</dbReference>
<dbReference type="NCBIfam" id="NF040713">
    <property type="entry name" value="ZapE"/>
    <property type="match status" value="1"/>
</dbReference>